<gene>
    <name evidence="2" type="ORF">g.10526</name>
    <name evidence="3" type="ORF">g.10527</name>
</gene>
<feature type="region of interest" description="Disordered" evidence="1">
    <location>
        <begin position="1"/>
        <end position="23"/>
    </location>
</feature>
<evidence type="ECO:0000256" key="1">
    <source>
        <dbReference type="SAM" id="MobiDB-lite"/>
    </source>
</evidence>
<protein>
    <submittedName>
        <fullName evidence="3">Uncharacterized protein</fullName>
    </submittedName>
</protein>
<proteinExistence type="predicted"/>
<dbReference type="EMBL" id="GECU01001459">
    <property type="protein sequence ID" value="JAT06248.1"/>
    <property type="molecule type" value="Transcribed_RNA"/>
</dbReference>
<accession>A0A1B6K480</accession>
<organism evidence="3">
    <name type="scientific">Homalodisca liturata</name>
    <dbReference type="NCBI Taxonomy" id="320908"/>
    <lineage>
        <taxon>Eukaryota</taxon>
        <taxon>Metazoa</taxon>
        <taxon>Ecdysozoa</taxon>
        <taxon>Arthropoda</taxon>
        <taxon>Hexapoda</taxon>
        <taxon>Insecta</taxon>
        <taxon>Pterygota</taxon>
        <taxon>Neoptera</taxon>
        <taxon>Paraneoptera</taxon>
        <taxon>Hemiptera</taxon>
        <taxon>Auchenorrhyncha</taxon>
        <taxon>Membracoidea</taxon>
        <taxon>Cicadellidae</taxon>
        <taxon>Cicadellinae</taxon>
        <taxon>Proconiini</taxon>
        <taxon>Homalodisca</taxon>
    </lineage>
</organism>
<name>A0A1B6K480_9HEMI</name>
<feature type="compositionally biased region" description="Basic and acidic residues" evidence="1">
    <location>
        <begin position="1"/>
        <end position="10"/>
    </location>
</feature>
<dbReference type="AlphaFoldDB" id="A0A1B6K480"/>
<evidence type="ECO:0000313" key="3">
    <source>
        <dbReference type="EMBL" id="JAT06248.1"/>
    </source>
</evidence>
<dbReference type="EMBL" id="GECU01007877">
    <property type="protein sequence ID" value="JAS99829.1"/>
    <property type="molecule type" value="Transcribed_RNA"/>
</dbReference>
<reference evidence="3" key="1">
    <citation type="submission" date="2015-11" db="EMBL/GenBank/DDBJ databases">
        <title>De novo transcriptome assembly of four potential Pierce s Disease insect vectors from Arizona vineyards.</title>
        <authorList>
            <person name="Tassone E.E."/>
        </authorList>
    </citation>
    <scope>NUCLEOTIDE SEQUENCE</scope>
</reference>
<sequence length="163" mass="18614">MVTKVDKEMAQLESYKSPSTKTDEEMEDKPYFAFSYKSLLTKAYEEMKIMPYFAHLQSYKSPLAMTQEEMAPYFVHLESYKFPLTTASEEMEDNLCFAQPHSLQSTPTAVTHNIVTCRLFDKKKRCTSDGCTKACKSLSTEKVELMGVCTEEYGCVCHKLSTS</sequence>
<evidence type="ECO:0000313" key="2">
    <source>
        <dbReference type="EMBL" id="JAS99829.1"/>
    </source>
</evidence>